<dbReference type="Gene3D" id="3.20.20.100">
    <property type="entry name" value="NADP-dependent oxidoreductase domain"/>
    <property type="match status" value="1"/>
</dbReference>
<evidence type="ECO:0000256" key="1">
    <source>
        <dbReference type="ARBA" id="ARBA00022857"/>
    </source>
</evidence>
<reference evidence="5" key="1">
    <citation type="submission" date="2020-01" db="EMBL/GenBank/DDBJ databases">
        <authorList>
            <consortium name="DOE Joint Genome Institute"/>
            <person name="Haridas S."/>
            <person name="Albert R."/>
            <person name="Binder M."/>
            <person name="Bloem J."/>
            <person name="Labutti K."/>
            <person name="Salamov A."/>
            <person name="Andreopoulos B."/>
            <person name="Baker S.E."/>
            <person name="Barry K."/>
            <person name="Bills G."/>
            <person name="Bluhm B.H."/>
            <person name="Cannon C."/>
            <person name="Castanera R."/>
            <person name="Culley D.E."/>
            <person name="Daum C."/>
            <person name="Ezra D."/>
            <person name="Gonzalez J.B."/>
            <person name="Henrissat B."/>
            <person name="Kuo A."/>
            <person name="Liang C."/>
            <person name="Lipzen A."/>
            <person name="Lutzoni F."/>
            <person name="Magnuson J."/>
            <person name="Mondo S."/>
            <person name="Nolan M."/>
            <person name="Ohm R."/>
            <person name="Pangilinan J."/>
            <person name="Park H.-J."/>
            <person name="Ramirez L."/>
            <person name="Alfaro M."/>
            <person name="Sun H."/>
            <person name="Tritt A."/>
            <person name="Yoshinaga Y."/>
            <person name="Zwiers L.-H."/>
            <person name="Turgeon B.G."/>
            <person name="Goodwin S.B."/>
            <person name="Spatafora J.W."/>
            <person name="Crous P.W."/>
            <person name="Grigoriev I.V."/>
        </authorList>
    </citation>
    <scope>NUCLEOTIDE SEQUENCE</scope>
    <source>
        <strain evidence="5">IPT5</strain>
    </source>
</reference>
<evidence type="ECO:0000313" key="5">
    <source>
        <dbReference type="EMBL" id="KAF2852959.1"/>
    </source>
</evidence>
<evidence type="ECO:0000256" key="3">
    <source>
        <dbReference type="ARBA" id="ARBA00038157"/>
    </source>
</evidence>
<evidence type="ECO:0000313" key="6">
    <source>
        <dbReference type="Proteomes" id="UP000799423"/>
    </source>
</evidence>
<evidence type="ECO:0000259" key="4">
    <source>
        <dbReference type="Pfam" id="PF00248"/>
    </source>
</evidence>
<dbReference type="InterPro" id="IPR023210">
    <property type="entry name" value="NADP_OxRdtase_dom"/>
</dbReference>
<dbReference type="InterPro" id="IPR050523">
    <property type="entry name" value="AKR_Detox_Biosynth"/>
</dbReference>
<sequence length="103" mass="11114">MDPFAPPKKPETPLGRHCILSPAAIVNVSSIAICGISFGNSWSKLFGKNEDAFTLLDAYYNLGGNLIDTSNTHNSEEPEELIGGWMAKVVRDRMVVATKYGAG</sequence>
<dbReference type="Proteomes" id="UP000799423">
    <property type="component" value="Unassembled WGS sequence"/>
</dbReference>
<proteinExistence type="inferred from homology"/>
<dbReference type="EMBL" id="MU006297">
    <property type="protein sequence ID" value="KAF2852959.1"/>
    <property type="molecule type" value="Genomic_DNA"/>
</dbReference>
<dbReference type="AlphaFoldDB" id="A0A6A7BEZ5"/>
<dbReference type="InterPro" id="IPR036812">
    <property type="entry name" value="NAD(P)_OxRdtase_dom_sf"/>
</dbReference>
<protein>
    <recommendedName>
        <fullName evidence="4">NADP-dependent oxidoreductase domain-containing protein</fullName>
    </recommendedName>
</protein>
<dbReference type="OrthoDB" id="48988at2759"/>
<dbReference type="PANTHER" id="PTHR43364">
    <property type="entry name" value="NADH-SPECIFIC METHYLGLYOXAL REDUCTASE-RELATED"/>
    <property type="match status" value="1"/>
</dbReference>
<organism evidence="5 6">
    <name type="scientific">Plenodomus tracheiphilus IPT5</name>
    <dbReference type="NCBI Taxonomy" id="1408161"/>
    <lineage>
        <taxon>Eukaryota</taxon>
        <taxon>Fungi</taxon>
        <taxon>Dikarya</taxon>
        <taxon>Ascomycota</taxon>
        <taxon>Pezizomycotina</taxon>
        <taxon>Dothideomycetes</taxon>
        <taxon>Pleosporomycetidae</taxon>
        <taxon>Pleosporales</taxon>
        <taxon>Pleosporineae</taxon>
        <taxon>Leptosphaeriaceae</taxon>
        <taxon>Plenodomus</taxon>
    </lineage>
</organism>
<feature type="domain" description="NADP-dependent oxidoreductase" evidence="4">
    <location>
        <begin position="37"/>
        <end position="100"/>
    </location>
</feature>
<evidence type="ECO:0000256" key="2">
    <source>
        <dbReference type="ARBA" id="ARBA00023002"/>
    </source>
</evidence>
<keyword evidence="2" id="KW-0560">Oxidoreductase</keyword>
<dbReference type="SUPFAM" id="SSF51430">
    <property type="entry name" value="NAD(P)-linked oxidoreductase"/>
    <property type="match status" value="1"/>
</dbReference>
<gene>
    <name evidence="5" type="ORF">T440DRAFT_516242</name>
</gene>
<name>A0A6A7BEZ5_9PLEO</name>
<dbReference type="PANTHER" id="PTHR43364:SF7">
    <property type="entry name" value="NADP-DEPENDENT OXIDOREDUCTASE DOMAIN-CONTAINING PROTEIN-RELATED"/>
    <property type="match status" value="1"/>
</dbReference>
<dbReference type="GO" id="GO:0016491">
    <property type="term" value="F:oxidoreductase activity"/>
    <property type="evidence" value="ECO:0007669"/>
    <property type="project" value="UniProtKB-KW"/>
</dbReference>
<comment type="similarity">
    <text evidence="3">Belongs to the aldo/keto reductase family. Aldo/keto reductase 2 subfamily.</text>
</comment>
<keyword evidence="6" id="KW-1185">Reference proteome</keyword>
<accession>A0A6A7BEZ5</accession>
<dbReference type="Pfam" id="PF00248">
    <property type="entry name" value="Aldo_ket_red"/>
    <property type="match status" value="1"/>
</dbReference>
<keyword evidence="1" id="KW-0521">NADP</keyword>